<name>A0A0E9QF82_ANGAN</name>
<reference evidence="1" key="2">
    <citation type="journal article" date="2015" name="Fish Shellfish Immunol.">
        <title>Early steps in the European eel (Anguilla anguilla)-Vibrio vulnificus interaction in the gills: Role of the RtxA13 toxin.</title>
        <authorList>
            <person name="Callol A."/>
            <person name="Pajuelo D."/>
            <person name="Ebbesson L."/>
            <person name="Teles M."/>
            <person name="MacKenzie S."/>
            <person name="Amaro C."/>
        </authorList>
    </citation>
    <scope>NUCLEOTIDE SEQUENCE</scope>
</reference>
<dbReference type="EMBL" id="GBXM01093834">
    <property type="protein sequence ID" value="JAH14743.1"/>
    <property type="molecule type" value="Transcribed_RNA"/>
</dbReference>
<accession>A0A0E9QF82</accession>
<evidence type="ECO:0000313" key="1">
    <source>
        <dbReference type="EMBL" id="JAH14743.1"/>
    </source>
</evidence>
<sequence>MPRLTGSLVSLIWPTNKVLNLLWSMSFVLVRPVGKSKNTSRMHMS</sequence>
<dbReference type="AlphaFoldDB" id="A0A0E9QF82"/>
<protein>
    <submittedName>
        <fullName evidence="1">Uncharacterized protein</fullName>
    </submittedName>
</protein>
<reference evidence="1" key="1">
    <citation type="submission" date="2014-11" db="EMBL/GenBank/DDBJ databases">
        <authorList>
            <person name="Amaro Gonzalez C."/>
        </authorList>
    </citation>
    <scope>NUCLEOTIDE SEQUENCE</scope>
</reference>
<proteinExistence type="predicted"/>
<organism evidence="1">
    <name type="scientific">Anguilla anguilla</name>
    <name type="common">European freshwater eel</name>
    <name type="synonym">Muraena anguilla</name>
    <dbReference type="NCBI Taxonomy" id="7936"/>
    <lineage>
        <taxon>Eukaryota</taxon>
        <taxon>Metazoa</taxon>
        <taxon>Chordata</taxon>
        <taxon>Craniata</taxon>
        <taxon>Vertebrata</taxon>
        <taxon>Euteleostomi</taxon>
        <taxon>Actinopterygii</taxon>
        <taxon>Neopterygii</taxon>
        <taxon>Teleostei</taxon>
        <taxon>Anguilliformes</taxon>
        <taxon>Anguillidae</taxon>
        <taxon>Anguilla</taxon>
    </lineage>
</organism>